<dbReference type="EMBL" id="JAVFHQ010000095">
    <property type="protein sequence ID" value="KAK4539424.1"/>
    <property type="molecule type" value="Genomic_DNA"/>
</dbReference>
<feature type="compositionally biased region" description="Basic residues" evidence="4">
    <location>
        <begin position="243"/>
        <end position="255"/>
    </location>
</feature>
<dbReference type="Pfam" id="PF09444">
    <property type="entry name" value="MRC1"/>
    <property type="match status" value="1"/>
</dbReference>
<feature type="compositionally biased region" description="Polar residues" evidence="4">
    <location>
        <begin position="55"/>
        <end position="67"/>
    </location>
</feature>
<feature type="region of interest" description="Disordered" evidence="4">
    <location>
        <begin position="772"/>
        <end position="837"/>
    </location>
</feature>
<keyword evidence="7" id="KW-1185">Reference proteome</keyword>
<feature type="compositionally biased region" description="Acidic residues" evidence="4">
    <location>
        <begin position="992"/>
        <end position="1001"/>
    </location>
</feature>
<feature type="region of interest" description="Disordered" evidence="4">
    <location>
        <begin position="1125"/>
        <end position="1203"/>
    </location>
</feature>
<dbReference type="GO" id="GO:0033314">
    <property type="term" value="P:mitotic DNA replication checkpoint signaling"/>
    <property type="evidence" value="ECO:0007669"/>
    <property type="project" value="TreeGrafter"/>
</dbReference>
<feature type="region of interest" description="Disordered" evidence="4">
    <location>
        <begin position="1226"/>
        <end position="1418"/>
    </location>
</feature>
<evidence type="ECO:0000259" key="5">
    <source>
        <dbReference type="Pfam" id="PF09444"/>
    </source>
</evidence>
<feature type="compositionally biased region" description="Basic residues" evidence="4">
    <location>
        <begin position="103"/>
        <end position="112"/>
    </location>
</feature>
<feature type="compositionally biased region" description="Low complexity" evidence="4">
    <location>
        <begin position="1"/>
        <end position="16"/>
    </location>
</feature>
<dbReference type="InterPro" id="IPR024146">
    <property type="entry name" value="Claspin"/>
</dbReference>
<feature type="compositionally biased region" description="Basic residues" evidence="4">
    <location>
        <begin position="457"/>
        <end position="467"/>
    </location>
</feature>
<feature type="compositionally biased region" description="Polar residues" evidence="4">
    <location>
        <begin position="1383"/>
        <end position="1394"/>
    </location>
</feature>
<name>A0AAV9J3G3_9PEZI</name>
<feature type="compositionally biased region" description="Polar residues" evidence="4">
    <location>
        <begin position="117"/>
        <end position="138"/>
    </location>
</feature>
<feature type="compositionally biased region" description="Low complexity" evidence="4">
    <location>
        <begin position="800"/>
        <end position="809"/>
    </location>
</feature>
<feature type="compositionally biased region" description="Basic and acidic residues" evidence="4">
    <location>
        <begin position="599"/>
        <end position="614"/>
    </location>
</feature>
<organism evidence="6 7">
    <name type="scientific">Oleoguttula mirabilis</name>
    <dbReference type="NCBI Taxonomy" id="1507867"/>
    <lineage>
        <taxon>Eukaryota</taxon>
        <taxon>Fungi</taxon>
        <taxon>Dikarya</taxon>
        <taxon>Ascomycota</taxon>
        <taxon>Pezizomycotina</taxon>
        <taxon>Dothideomycetes</taxon>
        <taxon>Dothideomycetidae</taxon>
        <taxon>Mycosphaerellales</taxon>
        <taxon>Teratosphaeriaceae</taxon>
        <taxon>Oleoguttula</taxon>
    </lineage>
</organism>
<feature type="region of interest" description="Disordered" evidence="4">
    <location>
        <begin position="898"/>
        <end position="962"/>
    </location>
</feature>
<reference evidence="6 7" key="1">
    <citation type="submission" date="2021-11" db="EMBL/GenBank/DDBJ databases">
        <title>Black yeast isolated from Biological Soil Crust.</title>
        <authorList>
            <person name="Kurbessoian T."/>
        </authorList>
    </citation>
    <scope>NUCLEOTIDE SEQUENCE [LARGE SCALE GENOMIC DNA]</scope>
    <source>
        <strain evidence="6 7">CCFEE 5522</strain>
    </source>
</reference>
<comment type="caution">
    <text evidence="6">The sequence shown here is derived from an EMBL/GenBank/DDBJ whole genome shotgun (WGS) entry which is preliminary data.</text>
</comment>
<dbReference type="Proteomes" id="UP001324427">
    <property type="component" value="Unassembled WGS sequence"/>
</dbReference>
<feature type="compositionally biased region" description="Low complexity" evidence="4">
    <location>
        <begin position="1333"/>
        <end position="1347"/>
    </location>
</feature>
<dbReference type="GO" id="GO:0007095">
    <property type="term" value="P:mitotic G2 DNA damage checkpoint signaling"/>
    <property type="evidence" value="ECO:0007669"/>
    <property type="project" value="TreeGrafter"/>
</dbReference>
<feature type="region of interest" description="Disordered" evidence="4">
    <location>
        <begin position="165"/>
        <end position="298"/>
    </location>
</feature>
<feature type="compositionally biased region" description="Basic and acidic residues" evidence="4">
    <location>
        <begin position="901"/>
        <end position="914"/>
    </location>
</feature>
<feature type="compositionally biased region" description="Acidic residues" evidence="4">
    <location>
        <begin position="1255"/>
        <end position="1274"/>
    </location>
</feature>
<feature type="domain" description="DNA replication checkpoint mediator MRC1" evidence="5">
    <location>
        <begin position="984"/>
        <end position="1111"/>
    </location>
</feature>
<feature type="region of interest" description="Disordered" evidence="4">
    <location>
        <begin position="991"/>
        <end position="1010"/>
    </location>
</feature>
<dbReference type="GO" id="GO:0010997">
    <property type="term" value="F:anaphase-promoting complex binding"/>
    <property type="evidence" value="ECO:0007669"/>
    <property type="project" value="TreeGrafter"/>
</dbReference>
<sequence length="1463" mass="157237">MAGSSPTSTAPGSPTAEMLTPRSKVAKMLADIDAAPTPSPPTRTSAKNAAVASGTGHTISSSPSHSAGAQPLSRYSPAQRSKGPFEVDSEADSDEDDLDAVFRRRPQGRAARRMLGQQASSPASNQDHALQAASSPAGPQTGALDDDDDEDLYSATPLKARFTVVSASGSPLGSDAGGLFVSPARSGDMDAGSDEDLPSNPFGSKEKLAELVAQKRNERLRREAAERRKVRERERALSSPVSKTKKRLQQRKQRPSPHASSDLPDDVLEGSQEATEPNRDVERIMSDAARPTRKASKKALLEMERETQRMARQQALAHQMKVKKKFTTSDLLARFGTRRPQSNELAVGELPHGSSSAVNSDGAEMMTAQEPVSTPPSSPPTAGPTPLDKQKAMVELGALSKLMPVREDSIASLAQMLDSDEELPGIADVLSSAREAKQAVAEPPTPAPQPAQERRGLKLARLGKKAAARQYDDDDDDDLDIIAPLPKHLQVFDKIKPHDKHTGTDNKALHTLKHLAHFGAYETMPRRPAGKNGPPRPSIGAKTLEAQLRRKAKEQARLRQAERIAELKAKGVVVQTAEEREKEAEVFEDLLERARREAVELGRAEKAAAKRESGGDGGEGSEDEDEEYVGSGSEEEGGGEEGEGEDEEEEDGLIDEAAQETDGEGDDEDDLEDNETSEEPLVEHEVQEDQLDPTQASHIATPAIFTRKPRPSRIIQDEDDDDDNDSDRNMEPDTMAFEQDTTAAMAADDDEEEDPFAAFNFGANASSDALMSPTQAFQATMQSPTQATQEDSLDILRRIAPPSASATSSLPPPPTFPPTFPPCGGMETQEQEEGESQLADSLLVDVVPGSQVPESQRIELGWETQPQPQTPGWEPTQDAGLPSPWTIGVRRESTVGLESVAEEHETQETVRLRVSESPAAPAARRGRLVRRRAALSADSSDEDDEDAGPAPSAAKKLRKQDAFREMARRRAAALTAAERVEAEREMKRMLEEQAEESEDEYAGLGGDDFVAPETEEDKAMIDTENVEVDERALAAHFAARQRVADEAATSKLFKDITTGGLRRKQAGNASFGLEEDEDELAVRRRGVRQREEARKRRVLLQDDNIAGLVAGGRQSKGKEAFLRAIADGDERDFEDELGLSDGGEGDSQQAMPTPEESQLSSLQGEQAGVHPEPLREVSGNKRRFAEGEDQASSDRPPAKLQRRTLASAFRTPISLLEVRESVSFLLDDPDSGLAGGPDAAHEVDEESAAGSSEYGDSEADDMPAEEDDDLEFELEAERSRQNDGGFAAPTKNNLPRDLDAQAMPPPPRLPASQRRTAPKNAAVVVDRLSLKRAGSSSSSNASASASGQQRTAWAASSLAGGFKAPSLLRRATTTSVSSGSSSNDRGVTTSTTASLGREGSGSGSGVKMGGSKKSSLAYQARAEERRAIVEAGARRREANTARIAGLRRESSSALGKGLGGRFE</sequence>
<feature type="compositionally biased region" description="Polar residues" evidence="4">
    <location>
        <begin position="772"/>
        <end position="790"/>
    </location>
</feature>
<feature type="compositionally biased region" description="Basic and acidic residues" evidence="4">
    <location>
        <begin position="1172"/>
        <end position="1186"/>
    </location>
</feature>
<evidence type="ECO:0000256" key="1">
    <source>
        <dbReference type="ARBA" id="ARBA00004123"/>
    </source>
</evidence>
<feature type="compositionally biased region" description="Polar residues" evidence="4">
    <location>
        <begin position="1148"/>
        <end position="1164"/>
    </location>
</feature>
<feature type="region of interest" description="Disordered" evidence="4">
    <location>
        <begin position="599"/>
        <end position="750"/>
    </location>
</feature>
<feature type="region of interest" description="Disordered" evidence="4">
    <location>
        <begin position="524"/>
        <end position="558"/>
    </location>
</feature>
<dbReference type="PANTHER" id="PTHR14396">
    <property type="entry name" value="CLASPIN"/>
    <property type="match status" value="1"/>
</dbReference>
<feature type="compositionally biased region" description="Basic residues" evidence="4">
    <location>
        <begin position="924"/>
        <end position="933"/>
    </location>
</feature>
<protein>
    <recommendedName>
        <fullName evidence="5">DNA replication checkpoint mediator MRC1 domain-containing protein</fullName>
    </recommendedName>
</protein>
<accession>A0AAV9J3G3</accession>
<evidence type="ECO:0000256" key="3">
    <source>
        <dbReference type="ARBA" id="ARBA00023242"/>
    </source>
</evidence>
<feature type="compositionally biased region" description="Acidic residues" evidence="4">
    <location>
        <begin position="87"/>
        <end position="99"/>
    </location>
</feature>
<evidence type="ECO:0000256" key="2">
    <source>
        <dbReference type="ARBA" id="ARBA00022553"/>
    </source>
</evidence>
<feature type="compositionally biased region" description="Acidic residues" evidence="4">
    <location>
        <begin position="1127"/>
        <end position="1138"/>
    </location>
</feature>
<feature type="compositionally biased region" description="Pro residues" evidence="4">
    <location>
        <begin position="810"/>
        <end position="821"/>
    </location>
</feature>
<comment type="subcellular location">
    <subcellularLocation>
        <location evidence="1">Nucleus</location>
    </subcellularLocation>
</comment>
<dbReference type="InterPro" id="IPR018564">
    <property type="entry name" value="Repl_chkpnt_MRC1_dom"/>
</dbReference>
<evidence type="ECO:0000313" key="6">
    <source>
        <dbReference type="EMBL" id="KAK4539424.1"/>
    </source>
</evidence>
<feature type="compositionally biased region" description="Basic and acidic residues" evidence="4">
    <location>
        <begin position="204"/>
        <end position="236"/>
    </location>
</feature>
<keyword evidence="3" id="KW-0539">Nucleus</keyword>
<gene>
    <name evidence="6" type="ORF">LTR36_010945</name>
</gene>
<evidence type="ECO:0000313" key="7">
    <source>
        <dbReference type="Proteomes" id="UP001324427"/>
    </source>
</evidence>
<feature type="compositionally biased region" description="Gly residues" evidence="4">
    <location>
        <begin position="1398"/>
        <end position="1408"/>
    </location>
</feature>
<feature type="region of interest" description="Disordered" evidence="4">
    <location>
        <begin position="1"/>
        <end position="152"/>
    </location>
</feature>
<evidence type="ECO:0000256" key="4">
    <source>
        <dbReference type="SAM" id="MobiDB-lite"/>
    </source>
</evidence>
<feature type="compositionally biased region" description="Acidic residues" evidence="4">
    <location>
        <begin position="619"/>
        <end position="680"/>
    </location>
</feature>
<feature type="compositionally biased region" description="Basic and acidic residues" evidence="4">
    <location>
        <begin position="276"/>
        <end position="285"/>
    </location>
</feature>
<dbReference type="PANTHER" id="PTHR14396:SF10">
    <property type="entry name" value="CLASPIN"/>
    <property type="match status" value="1"/>
</dbReference>
<feature type="region of interest" description="Disordered" evidence="4">
    <location>
        <begin position="333"/>
        <end position="392"/>
    </location>
</feature>
<dbReference type="GO" id="GO:0005634">
    <property type="term" value="C:nucleus"/>
    <property type="evidence" value="ECO:0007669"/>
    <property type="project" value="UniProtKB-SubCell"/>
</dbReference>
<feature type="compositionally biased region" description="Pro residues" evidence="4">
    <location>
        <begin position="373"/>
        <end position="383"/>
    </location>
</feature>
<proteinExistence type="predicted"/>
<feature type="region of interest" description="Disordered" evidence="4">
    <location>
        <begin position="854"/>
        <end position="886"/>
    </location>
</feature>
<keyword evidence="2" id="KW-0597">Phosphoprotein</keyword>
<feature type="region of interest" description="Disordered" evidence="4">
    <location>
        <begin position="433"/>
        <end position="475"/>
    </location>
</feature>
<feature type="compositionally biased region" description="Low complexity" evidence="4">
    <location>
        <begin position="1372"/>
        <end position="1382"/>
    </location>
</feature>